<dbReference type="Pfam" id="PF00440">
    <property type="entry name" value="TetR_N"/>
    <property type="match status" value="1"/>
</dbReference>
<dbReference type="PROSITE" id="PS50977">
    <property type="entry name" value="HTH_TETR_2"/>
    <property type="match status" value="1"/>
</dbReference>
<keyword evidence="5" id="KW-1185">Reference proteome</keyword>
<proteinExistence type="predicted"/>
<feature type="domain" description="HTH tetR-type" evidence="3">
    <location>
        <begin position="10"/>
        <end position="70"/>
    </location>
</feature>
<evidence type="ECO:0000256" key="1">
    <source>
        <dbReference type="ARBA" id="ARBA00023125"/>
    </source>
</evidence>
<evidence type="ECO:0000313" key="5">
    <source>
        <dbReference type="Proteomes" id="UP001314241"/>
    </source>
</evidence>
<dbReference type="Gene3D" id="1.10.357.10">
    <property type="entry name" value="Tetracycline Repressor, domain 2"/>
    <property type="match status" value="1"/>
</dbReference>
<keyword evidence="1 2" id="KW-0238">DNA-binding</keyword>
<sequence length="189" mass="22118">MANNCSPENIRVKNQIVEGLFSLLKEKPLSNIKISELIERSGVARVSYYRNFDDKEEILRYYLTDLTKTGHQQLIEYFKQHHDIEHPFEQRFVIAFRFFQENQVKLQQLIDSGLSGYFFQFLQDLRISDDAHRNTPVNHYEHAVISGAIYSLQVEWLKSGAKESPEELAKIFTASLSPELRQKVEARHS</sequence>
<evidence type="ECO:0000256" key="2">
    <source>
        <dbReference type="PROSITE-ProRule" id="PRU00335"/>
    </source>
</evidence>
<feature type="DNA-binding region" description="H-T-H motif" evidence="2">
    <location>
        <begin position="33"/>
        <end position="52"/>
    </location>
</feature>
<reference evidence="4 5" key="1">
    <citation type="submission" date="2024-01" db="EMBL/GenBank/DDBJ databases">
        <authorList>
            <person name="Botero Cardona J."/>
        </authorList>
    </citation>
    <scope>NUCLEOTIDE SEQUENCE [LARGE SCALE GENOMIC DNA]</scope>
    <source>
        <strain evidence="4 5">LMG 33000</strain>
    </source>
</reference>
<name>A0ABP0ER61_9LACO</name>
<evidence type="ECO:0000259" key="3">
    <source>
        <dbReference type="PROSITE" id="PS50977"/>
    </source>
</evidence>
<protein>
    <submittedName>
        <fullName evidence="4">AcrR family</fullName>
    </submittedName>
</protein>
<dbReference type="InterPro" id="IPR050624">
    <property type="entry name" value="HTH-type_Tx_Regulator"/>
</dbReference>
<dbReference type="SUPFAM" id="SSF46689">
    <property type="entry name" value="Homeodomain-like"/>
    <property type="match status" value="1"/>
</dbReference>
<comment type="caution">
    <text evidence="4">The sequence shown here is derived from an EMBL/GenBank/DDBJ whole genome shotgun (WGS) entry which is preliminary data.</text>
</comment>
<dbReference type="InterPro" id="IPR009057">
    <property type="entry name" value="Homeodomain-like_sf"/>
</dbReference>
<gene>
    <name evidence="4" type="ORF">R54876_GBNLAHCA_01399</name>
</gene>
<dbReference type="PANTHER" id="PTHR43479">
    <property type="entry name" value="ACREF/ENVCD OPERON REPRESSOR-RELATED"/>
    <property type="match status" value="1"/>
</dbReference>
<dbReference type="PANTHER" id="PTHR43479:SF11">
    <property type="entry name" value="ACREF_ENVCD OPERON REPRESSOR-RELATED"/>
    <property type="match status" value="1"/>
</dbReference>
<evidence type="ECO:0000313" key="4">
    <source>
        <dbReference type="EMBL" id="CAK8054817.1"/>
    </source>
</evidence>
<organism evidence="4 5">
    <name type="scientific">Eupransor demetentiae</name>
    <dbReference type="NCBI Taxonomy" id="3109584"/>
    <lineage>
        <taxon>Bacteria</taxon>
        <taxon>Bacillati</taxon>
        <taxon>Bacillota</taxon>
        <taxon>Bacilli</taxon>
        <taxon>Lactobacillales</taxon>
        <taxon>Lactobacillaceae</taxon>
        <taxon>Eupransor</taxon>
    </lineage>
</organism>
<dbReference type="EMBL" id="CAWVOH010000004">
    <property type="protein sequence ID" value="CAK8054817.1"/>
    <property type="molecule type" value="Genomic_DNA"/>
</dbReference>
<accession>A0ABP0ER61</accession>
<dbReference type="RefSeq" id="WP_349642365.1">
    <property type="nucleotide sequence ID" value="NZ_CAWVOH010000004.1"/>
</dbReference>
<dbReference type="InterPro" id="IPR001647">
    <property type="entry name" value="HTH_TetR"/>
</dbReference>
<dbReference type="Proteomes" id="UP001314241">
    <property type="component" value="Unassembled WGS sequence"/>
</dbReference>